<dbReference type="RefSeq" id="WP_096670583.1">
    <property type="nucleotide sequence ID" value="NZ_AP018316.1"/>
</dbReference>
<reference evidence="2 3" key="1">
    <citation type="submission" date="2017-06" db="EMBL/GenBank/DDBJ databases">
        <title>Genome sequencing of cyanobaciteial culture collection at National Institute for Environmental Studies (NIES).</title>
        <authorList>
            <person name="Hirose Y."/>
            <person name="Shimura Y."/>
            <person name="Fujisawa T."/>
            <person name="Nakamura Y."/>
            <person name="Kawachi M."/>
        </authorList>
    </citation>
    <scope>NUCLEOTIDE SEQUENCE [LARGE SCALE GENOMIC DNA]</scope>
    <source>
        <strain evidence="2 3">NIES-806</strain>
    </source>
</reference>
<evidence type="ECO:0000259" key="1">
    <source>
        <dbReference type="Pfam" id="PF09651"/>
    </source>
</evidence>
<dbReference type="NCBIfam" id="TIGR02619">
    <property type="entry name" value="putative CRISPR-associated protein, APE2256 family"/>
    <property type="match status" value="1"/>
</dbReference>
<organism evidence="2 3">
    <name type="scientific">Dolichospermum compactum NIES-806</name>
    <dbReference type="NCBI Taxonomy" id="1973481"/>
    <lineage>
        <taxon>Bacteria</taxon>
        <taxon>Bacillati</taxon>
        <taxon>Cyanobacteriota</taxon>
        <taxon>Cyanophyceae</taxon>
        <taxon>Nostocales</taxon>
        <taxon>Aphanizomenonaceae</taxon>
        <taxon>Dolichospermum</taxon>
        <taxon>Dolichospermum compactum</taxon>
    </lineage>
</organism>
<evidence type="ECO:0000313" key="2">
    <source>
        <dbReference type="EMBL" id="BAZ88164.1"/>
    </source>
</evidence>
<dbReference type="AlphaFoldDB" id="A0A1Z4V9R3"/>
<feature type="domain" description="CRISPR system ring nuclease SSO1393-like" evidence="1">
    <location>
        <begin position="72"/>
        <end position="206"/>
    </location>
</feature>
<dbReference type="KEGG" id="dcm:NIES806_43980"/>
<dbReference type="Gene3D" id="1.10.196.30">
    <property type="match status" value="1"/>
</dbReference>
<protein>
    <recommendedName>
        <fullName evidence="1">CRISPR system ring nuclease SSO1393-like domain-containing protein</fullName>
    </recommendedName>
</protein>
<gene>
    <name evidence="2" type="ORF">NIES806_43980</name>
</gene>
<dbReference type="Pfam" id="PF09651">
    <property type="entry name" value="Cas_APE2256"/>
    <property type="match status" value="1"/>
</dbReference>
<name>A0A1Z4V9R3_9CYAN</name>
<accession>A0A1Z4V9R3</accession>
<keyword evidence="3" id="KW-1185">Reference proteome</keyword>
<dbReference type="Gene3D" id="3.40.50.10770">
    <property type="entry name" value="Hypothetical protein VC1899 like domain (Restriction endonuclease-like)"/>
    <property type="match status" value="1"/>
</dbReference>
<dbReference type="CDD" id="cd09742">
    <property type="entry name" value="Csm6_III-A"/>
    <property type="match status" value="1"/>
</dbReference>
<dbReference type="OrthoDB" id="9772362at2"/>
<dbReference type="Proteomes" id="UP000218702">
    <property type="component" value="Chromosome"/>
</dbReference>
<proteinExistence type="predicted"/>
<dbReference type="EMBL" id="AP018316">
    <property type="protein sequence ID" value="BAZ88164.1"/>
    <property type="molecule type" value="Genomic_DNA"/>
</dbReference>
<evidence type="ECO:0000313" key="3">
    <source>
        <dbReference type="Proteomes" id="UP000218702"/>
    </source>
</evidence>
<dbReference type="InterPro" id="IPR013442">
    <property type="entry name" value="SSO1393-like"/>
</dbReference>
<sequence>MPRLVVSTVGTSLLTNQIDVFTDSEECFAEIQASANHTEEEISNRAKEIILELKDRAEDKIYNAKNSKQIRDASAELNGIYGLYDRKLEQGKSDIHWLIATDTYQGQITAQIVQEFLQKEGINAHIQQPKKLSTYNTDRFSYGIDELLEWWDTIFLAHKNTHDIYFNLAGGFKAMQGYANTIGMLYGAEIIYIFEGNLDYITIPKLPIKIDYSVIKPAQFALMASKSVDIYIKLSELKGVPDSLISKIGDEATLNNWGRLLWNRDKDNFFTQELIEFPRLIYEKSFHKDYERRTVDEKIKFELHSALSEISAIMLKFNGDTSRIDPKFKYRRYEGSQKCEGGLRKNEIDHFYLNKNEGWRVSCVVDTIQDSTQKKVKFLRMRHVGEHDYVNDNP</sequence>